<evidence type="ECO:0000256" key="1">
    <source>
        <dbReference type="ARBA" id="ARBA00022475"/>
    </source>
</evidence>
<protein>
    <recommendedName>
        <fullName evidence="5">UPF0391 membrane protein GCM10025759_18600</fullName>
    </recommendedName>
</protein>
<keyword evidence="3 5" id="KW-1133">Transmembrane helix</keyword>
<feature type="transmembrane region" description="Helical" evidence="5">
    <location>
        <begin position="33"/>
        <end position="53"/>
    </location>
</feature>
<keyword evidence="2 5" id="KW-0812">Transmembrane</keyword>
<evidence type="ECO:0000256" key="4">
    <source>
        <dbReference type="ARBA" id="ARBA00023136"/>
    </source>
</evidence>
<dbReference type="HAMAP" id="MF_01361">
    <property type="entry name" value="UPF0391"/>
    <property type="match status" value="1"/>
</dbReference>
<dbReference type="Pfam" id="PF07043">
    <property type="entry name" value="DUF1328"/>
    <property type="match status" value="1"/>
</dbReference>
<dbReference type="InterPro" id="IPR009760">
    <property type="entry name" value="DUF1328"/>
</dbReference>
<keyword evidence="7" id="KW-1185">Reference proteome</keyword>
<evidence type="ECO:0000313" key="7">
    <source>
        <dbReference type="Proteomes" id="UP001501083"/>
    </source>
</evidence>
<comment type="subcellular location">
    <subcellularLocation>
        <location evidence="5">Cell membrane</location>
        <topology evidence="5">Single-pass membrane protein</topology>
    </subcellularLocation>
</comment>
<evidence type="ECO:0000256" key="5">
    <source>
        <dbReference type="HAMAP-Rule" id="MF_01361"/>
    </source>
</evidence>
<dbReference type="RefSeq" id="WP_158985837.1">
    <property type="nucleotide sequence ID" value="NZ_BAABKY010000002.1"/>
</dbReference>
<comment type="caution">
    <text evidence="6">The sequence shown here is derived from an EMBL/GenBank/DDBJ whole genome shotgun (WGS) entry which is preliminary data.</text>
</comment>
<gene>
    <name evidence="6" type="ORF">GCM10025759_18600</name>
</gene>
<dbReference type="NCBIfam" id="NF010231">
    <property type="entry name" value="PRK13682.2-1"/>
    <property type="match status" value="1"/>
</dbReference>
<sequence length="57" mass="5828">MFKWAIIFAVIGLIAGALGFTGAAGAAMGVAKLLFWVGLVIAIVLLILGLTVARKVT</sequence>
<organism evidence="6 7">
    <name type="scientific">Lysobacter panacisoli</name>
    <dbReference type="NCBI Taxonomy" id="1255263"/>
    <lineage>
        <taxon>Bacteria</taxon>
        <taxon>Pseudomonadati</taxon>
        <taxon>Pseudomonadota</taxon>
        <taxon>Gammaproteobacteria</taxon>
        <taxon>Lysobacterales</taxon>
        <taxon>Lysobacteraceae</taxon>
        <taxon>Lysobacter</taxon>
    </lineage>
</organism>
<evidence type="ECO:0000256" key="3">
    <source>
        <dbReference type="ARBA" id="ARBA00022989"/>
    </source>
</evidence>
<dbReference type="PIRSF" id="PIRSF036466">
    <property type="entry name" value="UCP036466"/>
    <property type="match status" value="1"/>
</dbReference>
<evidence type="ECO:0000313" key="6">
    <source>
        <dbReference type="EMBL" id="GAA5075238.1"/>
    </source>
</evidence>
<evidence type="ECO:0000256" key="2">
    <source>
        <dbReference type="ARBA" id="ARBA00022692"/>
    </source>
</evidence>
<dbReference type="EMBL" id="BAABKY010000002">
    <property type="protein sequence ID" value="GAA5075238.1"/>
    <property type="molecule type" value="Genomic_DNA"/>
</dbReference>
<keyword evidence="1 5" id="KW-1003">Cell membrane</keyword>
<dbReference type="Proteomes" id="UP001501083">
    <property type="component" value="Unassembled WGS sequence"/>
</dbReference>
<keyword evidence="4 5" id="KW-0472">Membrane</keyword>
<name>A0ABP9LBU4_9GAMM</name>
<proteinExistence type="inferred from homology"/>
<reference evidence="7" key="1">
    <citation type="journal article" date="2019" name="Int. J. Syst. Evol. Microbiol.">
        <title>The Global Catalogue of Microorganisms (GCM) 10K type strain sequencing project: providing services to taxonomists for standard genome sequencing and annotation.</title>
        <authorList>
            <consortium name="The Broad Institute Genomics Platform"/>
            <consortium name="The Broad Institute Genome Sequencing Center for Infectious Disease"/>
            <person name="Wu L."/>
            <person name="Ma J."/>
        </authorList>
    </citation>
    <scope>NUCLEOTIDE SEQUENCE [LARGE SCALE GENOMIC DNA]</scope>
    <source>
        <strain evidence="7">JCM 19212</strain>
    </source>
</reference>
<comment type="similarity">
    <text evidence="5">Belongs to the UPF0391 family.</text>
</comment>
<accession>A0ABP9LBU4</accession>